<evidence type="ECO:0000256" key="2">
    <source>
        <dbReference type="ARBA" id="ARBA00022505"/>
    </source>
</evidence>
<keyword evidence="4 7" id="KW-0732">Signal</keyword>
<feature type="signal peptide" evidence="7">
    <location>
        <begin position="1"/>
        <end position="19"/>
    </location>
</feature>
<name>A0A2D3WBM1_9BACT</name>
<sequence>MKFSALLLSLVATASVAFADTANIAAASDLQYAFKEIKILCEKKYPNETINFQFGSSGKALTQIQNGAPYDAYFAADMNYPKELKEKGFAVGNVKPYALGRVGLMTLKSSNIPVNNLSILATDKIKKIAIANPDHAPYGQAAVAALKTLGLYDKVKHKFVMGENISQATQYVQTGAADVGIIAISIAKAPIIAEEMNFGLIDAKTHPDIIQGYALLKRGENNKAARAFISVFESPEADAIMKKYGFALK</sequence>
<keyword evidence="3 6" id="KW-0479">Metal-binding</keyword>
<feature type="chain" id="PRO_5013837544" evidence="7">
    <location>
        <begin position="20"/>
        <end position="249"/>
    </location>
</feature>
<dbReference type="GO" id="GO:0015689">
    <property type="term" value="P:molybdate ion transport"/>
    <property type="evidence" value="ECO:0007669"/>
    <property type="project" value="InterPro"/>
</dbReference>
<dbReference type="InterPro" id="IPR050682">
    <property type="entry name" value="ModA/WtpA"/>
</dbReference>
<dbReference type="PANTHER" id="PTHR30632:SF14">
    <property type="entry name" value="TUNGSTATE_MOLYBDATE_CHROMATE-BINDING PROTEIN MODA"/>
    <property type="match status" value="1"/>
</dbReference>
<dbReference type="AlphaFoldDB" id="A0A2D3WBM1"/>
<evidence type="ECO:0000313" key="8">
    <source>
        <dbReference type="EMBL" id="DAB37818.1"/>
    </source>
</evidence>
<dbReference type="FunFam" id="3.40.190.10:FF:000035">
    <property type="entry name" value="Molybdate ABC transporter substrate-binding protein"/>
    <property type="match status" value="1"/>
</dbReference>
<evidence type="ECO:0000256" key="5">
    <source>
        <dbReference type="ARBA" id="ARBA00062515"/>
    </source>
</evidence>
<dbReference type="EMBL" id="DLUI01000131">
    <property type="protein sequence ID" value="DAB37818.1"/>
    <property type="molecule type" value="Genomic_DNA"/>
</dbReference>
<evidence type="ECO:0000256" key="1">
    <source>
        <dbReference type="ARBA" id="ARBA00009175"/>
    </source>
</evidence>
<evidence type="ECO:0000313" key="9">
    <source>
        <dbReference type="Proteomes" id="UP000228859"/>
    </source>
</evidence>
<gene>
    <name evidence="8" type="primary">modA</name>
    <name evidence="8" type="ORF">CFH83_09095</name>
</gene>
<dbReference type="NCBIfam" id="TIGR01256">
    <property type="entry name" value="modA"/>
    <property type="match status" value="1"/>
</dbReference>
<comment type="similarity">
    <text evidence="1">Belongs to the bacterial solute-binding protein ModA family.</text>
</comment>
<organism evidence="8 9">
    <name type="scientific">Sulfuricurvum kujiense</name>
    <dbReference type="NCBI Taxonomy" id="148813"/>
    <lineage>
        <taxon>Bacteria</taxon>
        <taxon>Pseudomonadati</taxon>
        <taxon>Campylobacterota</taxon>
        <taxon>Epsilonproteobacteria</taxon>
        <taxon>Campylobacterales</taxon>
        <taxon>Sulfurimonadaceae</taxon>
        <taxon>Sulfuricurvum</taxon>
    </lineage>
</organism>
<dbReference type="Proteomes" id="UP000228859">
    <property type="component" value="Unassembled WGS sequence"/>
</dbReference>
<protein>
    <submittedName>
        <fullName evidence="8">Molybdate ABC transporter substrate-binding protein</fullName>
    </submittedName>
</protein>
<reference evidence="8 9" key="1">
    <citation type="journal article" date="2017" name="Front. Microbiol.">
        <title>Comparative Genomic Analysis of the Class Epsilonproteobacteria and Proposed Reclassification to Epsilonbacteraeota (phyl. nov.).</title>
        <authorList>
            <person name="Waite D.W."/>
            <person name="Vanwonterghem I."/>
            <person name="Rinke C."/>
            <person name="Parks D.H."/>
            <person name="Zhang Y."/>
            <person name="Takai K."/>
            <person name="Sievert S.M."/>
            <person name="Simon J."/>
            <person name="Campbell B.J."/>
            <person name="Hanson T.E."/>
            <person name="Woyke T."/>
            <person name="Klotz M.G."/>
            <person name="Hugenholtz P."/>
        </authorList>
    </citation>
    <scope>NUCLEOTIDE SEQUENCE [LARGE SCALE GENOMIC DNA]</scope>
    <source>
        <strain evidence="8">UBA12443</strain>
    </source>
</reference>
<evidence type="ECO:0000256" key="7">
    <source>
        <dbReference type="SAM" id="SignalP"/>
    </source>
</evidence>
<comment type="subunit">
    <text evidence="5">The complex is composed of two ATP-binding proteins (ModC), two transmembrane proteins (ModB) and a solute-binding protein (ModA).</text>
</comment>
<dbReference type="GO" id="GO:0046872">
    <property type="term" value="F:metal ion binding"/>
    <property type="evidence" value="ECO:0007669"/>
    <property type="project" value="UniProtKB-KW"/>
</dbReference>
<evidence type="ECO:0000256" key="3">
    <source>
        <dbReference type="ARBA" id="ARBA00022723"/>
    </source>
</evidence>
<dbReference type="SUPFAM" id="SSF53850">
    <property type="entry name" value="Periplasmic binding protein-like II"/>
    <property type="match status" value="1"/>
</dbReference>
<dbReference type="GO" id="GO:0030973">
    <property type="term" value="F:molybdate ion binding"/>
    <property type="evidence" value="ECO:0007669"/>
    <property type="project" value="InterPro"/>
</dbReference>
<accession>A0A2D3WBM1</accession>
<feature type="binding site" evidence="6">
    <location>
        <position position="165"/>
    </location>
    <ligand>
        <name>molybdate</name>
        <dbReference type="ChEBI" id="CHEBI:36264"/>
    </ligand>
</feature>
<dbReference type="PANTHER" id="PTHR30632">
    <property type="entry name" value="MOLYBDATE-BINDING PERIPLASMIC PROTEIN"/>
    <property type="match status" value="1"/>
</dbReference>
<dbReference type="InterPro" id="IPR005950">
    <property type="entry name" value="ModA"/>
</dbReference>
<dbReference type="Pfam" id="PF13531">
    <property type="entry name" value="SBP_bac_11"/>
    <property type="match status" value="1"/>
</dbReference>
<feature type="binding site" evidence="6">
    <location>
        <position position="57"/>
    </location>
    <ligand>
        <name>molybdate</name>
        <dbReference type="ChEBI" id="CHEBI:36264"/>
    </ligand>
</feature>
<comment type="caution">
    <text evidence="8">The sequence shown here is derived from an EMBL/GenBank/DDBJ whole genome shotgun (WGS) entry which is preliminary data.</text>
</comment>
<dbReference type="RefSeq" id="WP_294895719.1">
    <property type="nucleotide sequence ID" value="NZ_DLUI01000131.1"/>
</dbReference>
<evidence type="ECO:0000256" key="4">
    <source>
        <dbReference type="ARBA" id="ARBA00022729"/>
    </source>
</evidence>
<evidence type="ECO:0000256" key="6">
    <source>
        <dbReference type="PIRSR" id="PIRSR004846-1"/>
    </source>
</evidence>
<dbReference type="CDD" id="cd13539">
    <property type="entry name" value="PBP2_AvModA"/>
    <property type="match status" value="1"/>
</dbReference>
<proteinExistence type="inferred from homology"/>
<keyword evidence="2 6" id="KW-0500">Molybdenum</keyword>
<dbReference type="GO" id="GO:1901359">
    <property type="term" value="F:tungstate binding"/>
    <property type="evidence" value="ECO:0007669"/>
    <property type="project" value="UniProtKB-ARBA"/>
</dbReference>
<dbReference type="Gene3D" id="3.40.190.10">
    <property type="entry name" value="Periplasmic binding protein-like II"/>
    <property type="match status" value="2"/>
</dbReference>
<dbReference type="InterPro" id="IPR044084">
    <property type="entry name" value="AvModA-like_subst-bd"/>
</dbReference>
<dbReference type="PIRSF" id="PIRSF004846">
    <property type="entry name" value="ModA"/>
    <property type="match status" value="1"/>
</dbReference>